<accession>A0AAJ0A497</accession>
<dbReference type="EMBL" id="JAHMHQ010000001">
    <property type="protein sequence ID" value="KAK1655814.1"/>
    <property type="molecule type" value="Genomic_DNA"/>
</dbReference>
<sequence length="153" mass="16644">MIYPGGLLGDDVLPRSISYWTPRAALRACVRQRHLFLLPTGTCLGGEGSGTKHLGMLADDRARGRASELSVGRTSQDVASFCGGMGGMFGYVVAYSFFRECSVSFETPQHGACSGWELGIVQPFSPCVPRGPGFQGKEFHVLLPLFMRRYMST</sequence>
<keyword evidence="2" id="KW-1185">Reference proteome</keyword>
<name>A0AAJ0A497_9PEZI</name>
<evidence type="ECO:0000313" key="1">
    <source>
        <dbReference type="EMBL" id="KAK1655814.1"/>
    </source>
</evidence>
<proteinExistence type="predicted"/>
<dbReference type="RefSeq" id="XP_060451858.1">
    <property type="nucleotide sequence ID" value="XM_060589292.1"/>
</dbReference>
<organism evidence="1 2">
    <name type="scientific">Colletotrichum phormii</name>
    <dbReference type="NCBI Taxonomy" id="359342"/>
    <lineage>
        <taxon>Eukaryota</taxon>
        <taxon>Fungi</taxon>
        <taxon>Dikarya</taxon>
        <taxon>Ascomycota</taxon>
        <taxon>Pezizomycotina</taxon>
        <taxon>Sordariomycetes</taxon>
        <taxon>Hypocreomycetidae</taxon>
        <taxon>Glomerellales</taxon>
        <taxon>Glomerellaceae</taxon>
        <taxon>Colletotrichum</taxon>
        <taxon>Colletotrichum acutatum species complex</taxon>
    </lineage>
</organism>
<reference evidence="1" key="1">
    <citation type="submission" date="2021-06" db="EMBL/GenBank/DDBJ databases">
        <title>Comparative genomics, transcriptomics and evolutionary studies reveal genomic signatures of adaptation to plant cell wall in hemibiotrophic fungi.</title>
        <authorList>
            <consortium name="DOE Joint Genome Institute"/>
            <person name="Baroncelli R."/>
            <person name="Diaz J.F."/>
            <person name="Benocci T."/>
            <person name="Peng M."/>
            <person name="Battaglia E."/>
            <person name="Haridas S."/>
            <person name="Andreopoulos W."/>
            <person name="Labutti K."/>
            <person name="Pangilinan J."/>
            <person name="Floch G.L."/>
            <person name="Makela M.R."/>
            <person name="Henrissat B."/>
            <person name="Grigoriev I.V."/>
            <person name="Crouch J.A."/>
            <person name="De Vries R.P."/>
            <person name="Sukno S.A."/>
            <person name="Thon M.R."/>
        </authorList>
    </citation>
    <scope>NUCLEOTIDE SEQUENCE</scope>
    <source>
        <strain evidence="1">CBS 102054</strain>
    </source>
</reference>
<dbReference type="GeneID" id="85474154"/>
<evidence type="ECO:0000313" key="2">
    <source>
        <dbReference type="Proteomes" id="UP001243989"/>
    </source>
</evidence>
<dbReference type="AlphaFoldDB" id="A0AAJ0A497"/>
<protein>
    <submittedName>
        <fullName evidence="1">Uncharacterized protein</fullName>
    </submittedName>
</protein>
<comment type="caution">
    <text evidence="1">The sequence shown here is derived from an EMBL/GenBank/DDBJ whole genome shotgun (WGS) entry which is preliminary data.</text>
</comment>
<dbReference type="Proteomes" id="UP001243989">
    <property type="component" value="Unassembled WGS sequence"/>
</dbReference>
<gene>
    <name evidence="1" type="ORF">BDP81DRAFT_413518</name>
</gene>